<name>A0A5B7Y0B1_LEVBR</name>
<gene>
    <name evidence="1" type="ORF">UCCLBBS449_1659</name>
</gene>
<proteinExistence type="predicted"/>
<dbReference type="GeneID" id="56994247"/>
<dbReference type="Proteomes" id="UP000307074">
    <property type="component" value="Chromosome"/>
</dbReference>
<protein>
    <submittedName>
        <fullName evidence="1">Uncharacterized protein</fullName>
    </submittedName>
</protein>
<evidence type="ECO:0000313" key="2">
    <source>
        <dbReference type="Proteomes" id="UP000307074"/>
    </source>
</evidence>
<accession>A0A5B7Y0B1</accession>
<reference evidence="1 2" key="1">
    <citation type="submission" date="2018-07" db="EMBL/GenBank/DDBJ databases">
        <authorList>
            <person name="Feyereisen M."/>
        </authorList>
    </citation>
    <scope>NUCLEOTIDE SEQUENCE [LARGE SCALE GENOMIC DNA]</scope>
    <source>
        <strain evidence="1 2">UCCLBBS449</strain>
    </source>
</reference>
<dbReference type="AlphaFoldDB" id="A0A5B7Y0B1"/>
<evidence type="ECO:0000313" key="1">
    <source>
        <dbReference type="EMBL" id="QCZ53594.1"/>
    </source>
</evidence>
<sequence>MDLFYYYVGECVSWFGLISGAMFLGFKLSESVHDMGGWKAWAMDFFGLEDHK</sequence>
<dbReference type="RefSeq" id="WP_021742297.1">
    <property type="nucleotide sequence ID" value="NZ_CBCRTO010000010.1"/>
</dbReference>
<dbReference type="EMBL" id="CP031198">
    <property type="protein sequence ID" value="QCZ53594.1"/>
    <property type="molecule type" value="Genomic_DNA"/>
</dbReference>
<organism evidence="1 2">
    <name type="scientific">Levilactobacillus brevis</name>
    <name type="common">Lactobacillus brevis</name>
    <dbReference type="NCBI Taxonomy" id="1580"/>
    <lineage>
        <taxon>Bacteria</taxon>
        <taxon>Bacillati</taxon>
        <taxon>Bacillota</taxon>
        <taxon>Bacilli</taxon>
        <taxon>Lactobacillales</taxon>
        <taxon>Lactobacillaceae</taxon>
        <taxon>Levilactobacillus</taxon>
    </lineage>
</organism>